<reference evidence="5" key="1">
    <citation type="submission" date="2014-06" db="EMBL/GenBank/DDBJ databases">
        <authorList>
            <person name="Winans N.J."/>
            <person name="Newell P.D."/>
            <person name="Douglas A.E."/>
        </authorList>
    </citation>
    <scope>NUCLEOTIDE SEQUENCE [LARGE SCALE GENOMIC DNA]</scope>
    <source>
        <strain evidence="5">DmL_052</strain>
    </source>
</reference>
<evidence type="ECO:0000259" key="3">
    <source>
        <dbReference type="Pfam" id="PF04366"/>
    </source>
</evidence>
<dbReference type="Proteomes" id="UP000194946">
    <property type="component" value="Unassembled WGS sequence"/>
</dbReference>
<sequence length="281" mass="29586">MKHMNSYKYLSLCFTAALGVSISTAAYASTKAEQSLVDHATLAVQDIYSDVSTDSKLYSRLKEARAVMICPDITRISLVFGGSGGSCVLLSRDAQGSWSSPAFYSMSSGSFGIQLGVENSEVMFFLMDETSLRSLLDSQFTMGATASATAAKASGSADSGGENIYTIQKSSGLFAGAAFKGSKLKIDSKSNHNYYNETVGPEDIVIAMRVNNSGADPLRRMLIKLSKQATTSTTTTTKKSSKKDDSTNSDIDSGAIQLAPSGGSGSIKSESLAPPPAAKKY</sequence>
<feature type="signal peptide" evidence="2">
    <location>
        <begin position="1"/>
        <end position="28"/>
    </location>
</feature>
<protein>
    <recommendedName>
        <fullName evidence="3">Ysc84 actin-binding domain-containing protein</fullName>
    </recommendedName>
</protein>
<dbReference type="InterPro" id="IPR007461">
    <property type="entry name" value="Ysc84_actin-binding"/>
</dbReference>
<dbReference type="Pfam" id="PF04366">
    <property type="entry name" value="Ysc84"/>
    <property type="match status" value="1"/>
</dbReference>
<feature type="region of interest" description="Disordered" evidence="1">
    <location>
        <begin position="229"/>
        <end position="281"/>
    </location>
</feature>
<dbReference type="PANTHER" id="PTHR15629:SF2">
    <property type="entry name" value="SH3 DOMAIN-CONTAINING YSC84-LIKE PROTEIN 1"/>
    <property type="match status" value="1"/>
</dbReference>
<comment type="caution">
    <text evidence="4">The sequence shown here is derived from an EMBL/GenBank/DDBJ whole genome shotgun (WGS) entry which is preliminary data.</text>
</comment>
<dbReference type="CDD" id="cd11524">
    <property type="entry name" value="SYLF"/>
    <property type="match status" value="1"/>
</dbReference>
<accession>A0A251ZTY3</accession>
<dbReference type="PANTHER" id="PTHR15629">
    <property type="entry name" value="SH3YL1 PROTEIN"/>
    <property type="match status" value="1"/>
</dbReference>
<name>A0A251ZTY3_9PROT</name>
<evidence type="ECO:0000313" key="5">
    <source>
        <dbReference type="Proteomes" id="UP000194946"/>
    </source>
</evidence>
<dbReference type="GO" id="GO:0035091">
    <property type="term" value="F:phosphatidylinositol binding"/>
    <property type="evidence" value="ECO:0007669"/>
    <property type="project" value="TreeGrafter"/>
</dbReference>
<feature type="chain" id="PRO_5011648472" description="Ysc84 actin-binding domain-containing protein" evidence="2">
    <location>
        <begin position="29"/>
        <end position="281"/>
    </location>
</feature>
<dbReference type="InterPro" id="IPR051702">
    <property type="entry name" value="SH3_domain_YSC84-like"/>
</dbReference>
<keyword evidence="2" id="KW-0732">Signal</keyword>
<dbReference type="EMBL" id="JOPB01000008">
    <property type="protein sequence ID" value="OUI78115.1"/>
    <property type="molecule type" value="Genomic_DNA"/>
</dbReference>
<proteinExistence type="predicted"/>
<gene>
    <name evidence="4" type="ORF">HK18_11315</name>
</gene>
<organism evidence="4 5">
    <name type="scientific">Commensalibacter intestini</name>
    <dbReference type="NCBI Taxonomy" id="479936"/>
    <lineage>
        <taxon>Bacteria</taxon>
        <taxon>Pseudomonadati</taxon>
        <taxon>Pseudomonadota</taxon>
        <taxon>Alphaproteobacteria</taxon>
        <taxon>Acetobacterales</taxon>
        <taxon>Acetobacteraceae</taxon>
    </lineage>
</organism>
<feature type="domain" description="Ysc84 actin-binding" evidence="3">
    <location>
        <begin position="108"/>
        <end position="222"/>
    </location>
</feature>
<dbReference type="AlphaFoldDB" id="A0A251ZTY3"/>
<keyword evidence="5" id="KW-1185">Reference proteome</keyword>
<evidence type="ECO:0000256" key="1">
    <source>
        <dbReference type="SAM" id="MobiDB-lite"/>
    </source>
</evidence>
<evidence type="ECO:0000313" key="4">
    <source>
        <dbReference type="EMBL" id="OUI78115.1"/>
    </source>
</evidence>
<evidence type="ECO:0000256" key="2">
    <source>
        <dbReference type="SAM" id="SignalP"/>
    </source>
</evidence>